<evidence type="ECO:0000313" key="2">
    <source>
        <dbReference type="Proteomes" id="UP000325577"/>
    </source>
</evidence>
<name>A0A5J5A6L1_9ASTE</name>
<evidence type="ECO:0000313" key="1">
    <source>
        <dbReference type="EMBL" id="KAA8525576.1"/>
    </source>
</evidence>
<sequence length="82" mass="9318">MCIERATTLLEDLLKELDKELSSGFERVVLLWTLDPAEREAFLVNEAIKRLTTSNWVLMEIACTSVFKCAEIIFDRAVPSAI</sequence>
<dbReference type="Proteomes" id="UP000325577">
    <property type="component" value="Linkage Group LG3"/>
</dbReference>
<proteinExistence type="predicted"/>
<gene>
    <name evidence="1" type="ORF">F0562_007431</name>
</gene>
<dbReference type="OrthoDB" id="1692087at2759"/>
<accession>A0A5J5A6L1</accession>
<dbReference type="GO" id="GO:0005509">
    <property type="term" value="F:calcium ion binding"/>
    <property type="evidence" value="ECO:0007669"/>
    <property type="project" value="InterPro"/>
</dbReference>
<dbReference type="EMBL" id="CM018046">
    <property type="protein sequence ID" value="KAA8525576.1"/>
    <property type="molecule type" value="Genomic_DNA"/>
</dbReference>
<reference evidence="1 2" key="1">
    <citation type="submission" date="2019-09" db="EMBL/GenBank/DDBJ databases">
        <title>A chromosome-level genome assembly of the Chinese tupelo Nyssa sinensis.</title>
        <authorList>
            <person name="Yang X."/>
            <person name="Kang M."/>
            <person name="Yang Y."/>
            <person name="Xiong H."/>
            <person name="Wang M."/>
            <person name="Zhang Z."/>
            <person name="Wang Z."/>
            <person name="Wu H."/>
            <person name="Ma T."/>
            <person name="Liu J."/>
            <person name="Xi Z."/>
        </authorList>
    </citation>
    <scope>NUCLEOTIDE SEQUENCE [LARGE SCALE GENOMIC DNA]</scope>
    <source>
        <strain evidence="1">J267</strain>
        <tissue evidence="1">Leaf</tissue>
    </source>
</reference>
<dbReference type="InterPro" id="IPR037104">
    <property type="entry name" value="Annexin_sf"/>
</dbReference>
<dbReference type="GO" id="GO:0005544">
    <property type="term" value="F:calcium-dependent phospholipid binding"/>
    <property type="evidence" value="ECO:0007669"/>
    <property type="project" value="InterPro"/>
</dbReference>
<dbReference type="SUPFAM" id="SSF47874">
    <property type="entry name" value="Annexin"/>
    <property type="match status" value="1"/>
</dbReference>
<dbReference type="AlphaFoldDB" id="A0A5J5A6L1"/>
<keyword evidence="2" id="KW-1185">Reference proteome</keyword>
<organism evidence="1 2">
    <name type="scientific">Nyssa sinensis</name>
    <dbReference type="NCBI Taxonomy" id="561372"/>
    <lineage>
        <taxon>Eukaryota</taxon>
        <taxon>Viridiplantae</taxon>
        <taxon>Streptophyta</taxon>
        <taxon>Embryophyta</taxon>
        <taxon>Tracheophyta</taxon>
        <taxon>Spermatophyta</taxon>
        <taxon>Magnoliopsida</taxon>
        <taxon>eudicotyledons</taxon>
        <taxon>Gunneridae</taxon>
        <taxon>Pentapetalae</taxon>
        <taxon>asterids</taxon>
        <taxon>Cornales</taxon>
        <taxon>Nyssaceae</taxon>
        <taxon>Nyssa</taxon>
    </lineage>
</organism>
<protein>
    <submittedName>
        <fullName evidence="1">Uncharacterized protein</fullName>
    </submittedName>
</protein>